<sequence length="351" mass="40474">MNMHCVGETDHVVESDFKDTGQTEEQLESTHQSQSAKRKMMSQEKIYELVKMRDKLLKHLEKLEGREVTFDDEAKEQFYINNELKEAEIFQIRKSILDIEKLLYNGDVLTELDDELRIFHSNKCQAELLVLDTGNRILNEELQHFMIMRSNKKCVTPSFDELNSIMRDVRKQEGESSDIPDPELDPQAFLDRLENVAFLVARAHQKLISGEFLEDLDLYVPKRERPQCSKYPMTNIEFRNQPAKDEVTSVSDETFLMAIRSAGKLELNSTATLSCDEEIEILSDDSSCVDDEEDILGMACDDVEVENKSTRSEGESECGVTTSTPYHLEEQDLKNRNEMDCKDVDVIYIDD</sequence>
<name>A0A0D8YBI0_DICVI</name>
<gene>
    <name evidence="2" type="ORF">DICVIV_00503</name>
</gene>
<organism evidence="2 3">
    <name type="scientific">Dictyocaulus viviparus</name>
    <name type="common">Bovine lungworm</name>
    <dbReference type="NCBI Taxonomy" id="29172"/>
    <lineage>
        <taxon>Eukaryota</taxon>
        <taxon>Metazoa</taxon>
        <taxon>Ecdysozoa</taxon>
        <taxon>Nematoda</taxon>
        <taxon>Chromadorea</taxon>
        <taxon>Rhabditida</taxon>
        <taxon>Rhabditina</taxon>
        <taxon>Rhabditomorpha</taxon>
        <taxon>Strongyloidea</taxon>
        <taxon>Metastrongylidae</taxon>
        <taxon>Dictyocaulus</taxon>
    </lineage>
</organism>
<reference evidence="2 3" key="1">
    <citation type="submission" date="2013-11" db="EMBL/GenBank/DDBJ databases">
        <title>Draft genome of the bovine lungworm Dictyocaulus viviparus.</title>
        <authorList>
            <person name="Mitreva M."/>
        </authorList>
    </citation>
    <scope>NUCLEOTIDE SEQUENCE [LARGE SCALE GENOMIC DNA]</scope>
    <source>
        <strain evidence="2 3">HannoverDv2000</strain>
    </source>
</reference>
<protein>
    <submittedName>
        <fullName evidence="2">Uncharacterized protein</fullName>
    </submittedName>
</protein>
<feature type="compositionally biased region" description="Basic and acidic residues" evidence="1">
    <location>
        <begin position="7"/>
        <end position="21"/>
    </location>
</feature>
<proteinExistence type="predicted"/>
<evidence type="ECO:0000313" key="3">
    <source>
        <dbReference type="Proteomes" id="UP000053766"/>
    </source>
</evidence>
<evidence type="ECO:0000256" key="1">
    <source>
        <dbReference type="SAM" id="MobiDB-lite"/>
    </source>
</evidence>
<evidence type="ECO:0000313" key="2">
    <source>
        <dbReference type="EMBL" id="KJH53379.1"/>
    </source>
</evidence>
<accession>A0A0D8YBI0</accession>
<dbReference type="EMBL" id="KN716153">
    <property type="protein sequence ID" value="KJH53379.1"/>
    <property type="molecule type" value="Genomic_DNA"/>
</dbReference>
<reference evidence="3" key="2">
    <citation type="journal article" date="2016" name="Sci. Rep.">
        <title>Dictyocaulus viviparus genome, variome and transcriptome elucidate lungworm biology and support future intervention.</title>
        <authorList>
            <person name="McNulty S.N."/>
            <person name="Strube C."/>
            <person name="Rosa B.A."/>
            <person name="Martin J.C."/>
            <person name="Tyagi R."/>
            <person name="Choi Y.J."/>
            <person name="Wang Q."/>
            <person name="Hallsworth Pepin K."/>
            <person name="Zhang X."/>
            <person name="Ozersky P."/>
            <person name="Wilson R.K."/>
            <person name="Sternberg P.W."/>
            <person name="Gasser R.B."/>
            <person name="Mitreva M."/>
        </authorList>
    </citation>
    <scope>NUCLEOTIDE SEQUENCE [LARGE SCALE GENOMIC DNA]</scope>
    <source>
        <strain evidence="3">HannoverDv2000</strain>
    </source>
</reference>
<keyword evidence="3" id="KW-1185">Reference proteome</keyword>
<feature type="region of interest" description="Disordered" evidence="1">
    <location>
        <begin position="1"/>
        <end position="38"/>
    </location>
</feature>
<dbReference type="OrthoDB" id="5849796at2759"/>
<dbReference type="AlphaFoldDB" id="A0A0D8YBI0"/>
<dbReference type="Proteomes" id="UP000053766">
    <property type="component" value="Unassembled WGS sequence"/>
</dbReference>